<dbReference type="EMBL" id="CAJVCH010551335">
    <property type="protein sequence ID" value="CAG7829402.1"/>
    <property type="molecule type" value="Genomic_DNA"/>
</dbReference>
<evidence type="ECO:0000313" key="2">
    <source>
        <dbReference type="Proteomes" id="UP000708208"/>
    </source>
</evidence>
<proteinExistence type="predicted"/>
<gene>
    <name evidence="1" type="ORF">AFUS01_LOCUS39267</name>
</gene>
<comment type="caution">
    <text evidence="1">The sequence shown here is derived from an EMBL/GenBank/DDBJ whole genome shotgun (WGS) entry which is preliminary data.</text>
</comment>
<dbReference type="Proteomes" id="UP000708208">
    <property type="component" value="Unassembled WGS sequence"/>
</dbReference>
<protein>
    <submittedName>
        <fullName evidence="1">Uncharacterized protein</fullName>
    </submittedName>
</protein>
<accession>A0A8J2LBX5</accession>
<evidence type="ECO:0000313" key="1">
    <source>
        <dbReference type="EMBL" id="CAG7829402.1"/>
    </source>
</evidence>
<keyword evidence="2" id="KW-1185">Reference proteome</keyword>
<feature type="non-terminal residue" evidence="1">
    <location>
        <position position="1"/>
    </location>
</feature>
<sequence length="72" mass="8380">PHHDALVVDNGFLQKDVEDLQAKLHVQPMDAGLSSQQDQDESVEHESFLQHNEEVIPQREVLLNFYDLYCYN</sequence>
<reference evidence="1" key="1">
    <citation type="submission" date="2021-06" db="EMBL/GenBank/DDBJ databases">
        <authorList>
            <person name="Hodson N. C."/>
            <person name="Mongue J. A."/>
            <person name="Jaron S. K."/>
        </authorList>
    </citation>
    <scope>NUCLEOTIDE SEQUENCE</scope>
</reference>
<name>A0A8J2LBX5_9HEXA</name>
<dbReference type="AlphaFoldDB" id="A0A8J2LBX5"/>
<organism evidence="1 2">
    <name type="scientific">Allacma fusca</name>
    <dbReference type="NCBI Taxonomy" id="39272"/>
    <lineage>
        <taxon>Eukaryota</taxon>
        <taxon>Metazoa</taxon>
        <taxon>Ecdysozoa</taxon>
        <taxon>Arthropoda</taxon>
        <taxon>Hexapoda</taxon>
        <taxon>Collembola</taxon>
        <taxon>Symphypleona</taxon>
        <taxon>Sminthuridae</taxon>
        <taxon>Allacma</taxon>
    </lineage>
</organism>